<evidence type="ECO:0000313" key="15">
    <source>
        <dbReference type="Proteomes" id="UP000639772"/>
    </source>
</evidence>
<dbReference type="GO" id="GO:0005886">
    <property type="term" value="C:plasma membrane"/>
    <property type="evidence" value="ECO:0007669"/>
    <property type="project" value="UniProtKB-SubCell"/>
</dbReference>
<dbReference type="PANTHER" id="PTHR31044">
    <property type="entry name" value="BETA-1,3 GLUCANASE"/>
    <property type="match status" value="1"/>
</dbReference>
<protein>
    <recommendedName>
        <fullName evidence="11">X8 domain-containing protein</fullName>
    </recommendedName>
</protein>
<feature type="chain" id="PRO_5033642888" description="X8 domain-containing protein" evidence="10">
    <location>
        <begin position="20"/>
        <end position="185"/>
    </location>
</feature>
<feature type="transmembrane region" description="Helical" evidence="9">
    <location>
        <begin position="159"/>
        <end position="181"/>
    </location>
</feature>
<keyword evidence="3" id="KW-0336">GPI-anchor</keyword>
<evidence type="ECO:0000256" key="5">
    <source>
        <dbReference type="ARBA" id="ARBA00023136"/>
    </source>
</evidence>
<keyword evidence="9" id="KW-1133">Transmembrane helix</keyword>
<dbReference type="GO" id="GO:0009506">
    <property type="term" value="C:plasmodesma"/>
    <property type="evidence" value="ECO:0007669"/>
    <property type="project" value="UniProtKB-ARBA"/>
</dbReference>
<dbReference type="AlphaFoldDB" id="A0A835PLQ5"/>
<feature type="domain" description="X8" evidence="11">
    <location>
        <begin position="20"/>
        <end position="104"/>
    </location>
</feature>
<sequence>MVAMVSVLLLLAICGGADAAWCICRTDVSNPALQKTLDYACGAGADCNPILQNGVCFNPNTVLAHCSYAVNNYYQRKGQAQGTCDFTGTATLSPTDPSSSGCNYPATPSAATTSSTGTATQNPAGSSTTPNGFTPTQSGTGVLGGLGPAGTTSIDGNGVGYLAIPLLGHLFLTILSFGLVLSRFI</sequence>
<dbReference type="PANTHER" id="PTHR31044:SF25">
    <property type="entry name" value="PLASMODESMATA CALLOSE-BINDING PROTEIN 3"/>
    <property type="match status" value="1"/>
</dbReference>
<evidence type="ECO:0000256" key="8">
    <source>
        <dbReference type="SAM" id="MobiDB-lite"/>
    </source>
</evidence>
<dbReference type="InterPro" id="IPR044788">
    <property type="entry name" value="X8_dom_prot"/>
</dbReference>
<evidence type="ECO:0000313" key="12">
    <source>
        <dbReference type="EMBL" id="KAG0455629.1"/>
    </source>
</evidence>
<feature type="region of interest" description="Disordered" evidence="8">
    <location>
        <begin position="97"/>
        <end position="144"/>
    </location>
</feature>
<keyword evidence="7" id="KW-0325">Glycoprotein</keyword>
<dbReference type="GO" id="GO:0098552">
    <property type="term" value="C:side of membrane"/>
    <property type="evidence" value="ECO:0007669"/>
    <property type="project" value="UniProtKB-KW"/>
</dbReference>
<comment type="caution">
    <text evidence="12">The sequence shown here is derived from an EMBL/GenBank/DDBJ whole genome shotgun (WGS) entry which is preliminary data.</text>
</comment>
<feature type="signal peptide" evidence="10">
    <location>
        <begin position="1"/>
        <end position="19"/>
    </location>
</feature>
<dbReference type="SMART" id="SM00768">
    <property type="entry name" value="X8"/>
    <property type="match status" value="1"/>
</dbReference>
<keyword evidence="2" id="KW-1003">Cell membrane</keyword>
<evidence type="ECO:0000256" key="4">
    <source>
        <dbReference type="ARBA" id="ARBA00022729"/>
    </source>
</evidence>
<keyword evidence="14" id="KW-1185">Reference proteome</keyword>
<dbReference type="EMBL" id="JADCNM010000013">
    <property type="protein sequence ID" value="KAG0456860.1"/>
    <property type="molecule type" value="Genomic_DNA"/>
</dbReference>
<evidence type="ECO:0000313" key="13">
    <source>
        <dbReference type="EMBL" id="KAG0456860.1"/>
    </source>
</evidence>
<evidence type="ECO:0000256" key="7">
    <source>
        <dbReference type="ARBA" id="ARBA00023180"/>
    </source>
</evidence>
<dbReference type="Proteomes" id="UP000636800">
    <property type="component" value="Chromosome 13"/>
</dbReference>
<dbReference type="EMBL" id="JADCNL010000013">
    <property type="protein sequence ID" value="KAG0455629.1"/>
    <property type="molecule type" value="Genomic_DNA"/>
</dbReference>
<feature type="compositionally biased region" description="Low complexity" evidence="8">
    <location>
        <begin position="105"/>
        <end position="120"/>
    </location>
</feature>
<dbReference type="OrthoDB" id="1930814at2759"/>
<keyword evidence="6" id="KW-1015">Disulfide bond</keyword>
<accession>A0A835PLQ5</accession>
<organism evidence="12 14">
    <name type="scientific">Vanilla planifolia</name>
    <name type="common">Vanilla</name>
    <dbReference type="NCBI Taxonomy" id="51239"/>
    <lineage>
        <taxon>Eukaryota</taxon>
        <taxon>Viridiplantae</taxon>
        <taxon>Streptophyta</taxon>
        <taxon>Embryophyta</taxon>
        <taxon>Tracheophyta</taxon>
        <taxon>Spermatophyta</taxon>
        <taxon>Magnoliopsida</taxon>
        <taxon>Liliopsida</taxon>
        <taxon>Asparagales</taxon>
        <taxon>Orchidaceae</taxon>
        <taxon>Vanilloideae</taxon>
        <taxon>Vanilleae</taxon>
        <taxon>Vanilla</taxon>
    </lineage>
</organism>
<evidence type="ECO:0000313" key="14">
    <source>
        <dbReference type="Proteomes" id="UP000636800"/>
    </source>
</evidence>
<keyword evidence="4 10" id="KW-0732">Signal</keyword>
<dbReference type="FunFam" id="1.20.58.1040:FF:000001">
    <property type="entry name" value="Glucan endo-1,3-beta-glucosidase 4"/>
    <property type="match status" value="1"/>
</dbReference>
<evidence type="ECO:0000256" key="3">
    <source>
        <dbReference type="ARBA" id="ARBA00022622"/>
    </source>
</evidence>
<keyword evidence="9" id="KW-0812">Transmembrane</keyword>
<comment type="subcellular location">
    <subcellularLocation>
        <location evidence="1">Cell membrane</location>
        <topology evidence="1">Lipid-anchor</topology>
        <topology evidence="1">GPI-anchor</topology>
    </subcellularLocation>
</comment>
<dbReference type="Pfam" id="PF07983">
    <property type="entry name" value="X8"/>
    <property type="match status" value="1"/>
</dbReference>
<reference evidence="14 15" key="1">
    <citation type="journal article" date="2020" name="Nat. Food">
        <title>A phased Vanilla planifolia genome enables genetic improvement of flavour and production.</title>
        <authorList>
            <person name="Hasing T."/>
            <person name="Tang H."/>
            <person name="Brym M."/>
            <person name="Khazi F."/>
            <person name="Huang T."/>
            <person name="Chambers A.H."/>
        </authorList>
    </citation>
    <scope>NUCLEOTIDE SEQUENCE [LARGE SCALE GENOMIC DNA]</scope>
    <source>
        <tissue evidence="12">Leaf</tissue>
    </source>
</reference>
<feature type="compositionally biased region" description="Polar residues" evidence="8">
    <location>
        <begin position="121"/>
        <end position="138"/>
    </location>
</feature>
<dbReference type="InterPro" id="IPR012946">
    <property type="entry name" value="X8"/>
</dbReference>
<evidence type="ECO:0000259" key="11">
    <source>
        <dbReference type="SMART" id="SM00768"/>
    </source>
</evidence>
<dbReference type="Gene3D" id="1.20.58.1040">
    <property type="match status" value="1"/>
</dbReference>
<name>A0A835PLQ5_VANPL</name>
<dbReference type="Proteomes" id="UP000639772">
    <property type="component" value="Chromosome 13"/>
</dbReference>
<evidence type="ECO:0000256" key="1">
    <source>
        <dbReference type="ARBA" id="ARBA00004609"/>
    </source>
</evidence>
<evidence type="ECO:0000256" key="2">
    <source>
        <dbReference type="ARBA" id="ARBA00022475"/>
    </source>
</evidence>
<evidence type="ECO:0000256" key="6">
    <source>
        <dbReference type="ARBA" id="ARBA00023157"/>
    </source>
</evidence>
<keyword evidence="5 9" id="KW-0472">Membrane</keyword>
<keyword evidence="3" id="KW-0449">Lipoprotein</keyword>
<evidence type="ECO:0000256" key="9">
    <source>
        <dbReference type="SAM" id="Phobius"/>
    </source>
</evidence>
<proteinExistence type="predicted"/>
<evidence type="ECO:0000256" key="10">
    <source>
        <dbReference type="SAM" id="SignalP"/>
    </source>
</evidence>
<gene>
    <name evidence="13" type="ORF">HPP92_024648</name>
    <name evidence="12" type="ORF">HPP92_024921</name>
</gene>